<dbReference type="Pfam" id="PF04244">
    <property type="entry name" value="DPRP"/>
    <property type="match status" value="1"/>
</dbReference>
<dbReference type="Gene3D" id="1.10.10.1710">
    <property type="entry name" value="Deoxyribodipyrimidine photolyase-related"/>
    <property type="match status" value="1"/>
</dbReference>
<dbReference type="RefSeq" id="WP_382257622.1">
    <property type="nucleotide sequence ID" value="NZ_JBHTBX010000007.1"/>
</dbReference>
<evidence type="ECO:0000313" key="2">
    <source>
        <dbReference type="Proteomes" id="UP001596495"/>
    </source>
</evidence>
<name>A0ABW2RAX8_9BURK</name>
<dbReference type="Gene3D" id="1.25.40.80">
    <property type="match status" value="1"/>
</dbReference>
<dbReference type="EMBL" id="JBHTBX010000007">
    <property type="protein sequence ID" value="MFC7435243.1"/>
    <property type="molecule type" value="Genomic_DNA"/>
</dbReference>
<accession>A0ABW2RAX8</accession>
<dbReference type="SUPFAM" id="SSF48173">
    <property type="entry name" value="Cryptochrome/photolyase FAD-binding domain"/>
    <property type="match status" value="1"/>
</dbReference>
<reference evidence="2" key="1">
    <citation type="journal article" date="2019" name="Int. J. Syst. Evol. Microbiol.">
        <title>The Global Catalogue of Microorganisms (GCM) 10K type strain sequencing project: providing services to taxonomists for standard genome sequencing and annotation.</title>
        <authorList>
            <consortium name="The Broad Institute Genomics Platform"/>
            <consortium name="The Broad Institute Genome Sequencing Center for Infectious Disease"/>
            <person name="Wu L."/>
            <person name="Ma J."/>
        </authorList>
    </citation>
    <scope>NUCLEOTIDE SEQUENCE [LARGE SCALE GENOMIC DNA]</scope>
    <source>
        <strain evidence="2">CCUG 54518</strain>
    </source>
</reference>
<dbReference type="InterPro" id="IPR014729">
    <property type="entry name" value="Rossmann-like_a/b/a_fold"/>
</dbReference>
<dbReference type="InterPro" id="IPR007357">
    <property type="entry name" value="PhrB-like"/>
</dbReference>
<comment type="caution">
    <text evidence="1">The sequence shown here is derived from an EMBL/GenBank/DDBJ whole genome shotgun (WGS) entry which is preliminary data.</text>
</comment>
<dbReference type="PANTHER" id="PTHR38657">
    <property type="entry name" value="SLR1343 PROTEIN"/>
    <property type="match status" value="1"/>
</dbReference>
<dbReference type="Gene3D" id="3.40.50.620">
    <property type="entry name" value="HUPs"/>
    <property type="match status" value="1"/>
</dbReference>
<dbReference type="PANTHER" id="PTHR38657:SF1">
    <property type="entry name" value="SLR1343 PROTEIN"/>
    <property type="match status" value="1"/>
</dbReference>
<gene>
    <name evidence="1" type="ORF">ACFQNJ_12070</name>
</gene>
<dbReference type="Proteomes" id="UP001596495">
    <property type="component" value="Unassembled WGS sequence"/>
</dbReference>
<organism evidence="1 2">
    <name type="scientific">Hydrogenophaga bisanensis</name>
    <dbReference type="NCBI Taxonomy" id="439611"/>
    <lineage>
        <taxon>Bacteria</taxon>
        <taxon>Pseudomonadati</taxon>
        <taxon>Pseudomonadota</taxon>
        <taxon>Betaproteobacteria</taxon>
        <taxon>Burkholderiales</taxon>
        <taxon>Comamonadaceae</taxon>
        <taxon>Hydrogenophaga</taxon>
    </lineage>
</organism>
<sequence length="543" mass="62029">MTAAVSSTPGVRRLVLILGDQLWLDNPALADFDPAQDRVLMIEAPGESTGVWSHQARITVFLSAMRHFRERVLAQGWPLDYIGLEDEPEGHADRFTDRLARCLQRIRPVRLDVCECGEWQMQQGLEACATAAGVPLHWHADTHFLCSRERFARWTRGRREWRMEHFYREMRREHRVLMDGDQPLGGQWNFDADNRKAYPRTGPGWIPEPARFEPDDITREVMALVRRRFAGHPGSLDHFIWPVTREQGLQALRRFIDERLLGFGPYQDAMWNDTPYGWHSLLSVALNLHLIHPREVIDAVEQAHRERGEQALPLAGVEGFIRQVLGWREFIRGVYWQEMPGLREANHFGHQRPLPAWYWTGETDMACLRDAIGQTLRHGYAHHIQRLMLLGQYALLAEIDPRQVADWFLAVYVDAIEWVELPNVAGMALYANGGRFTSKPYVASGQYVSRMSNHCQGCRFRPELRTGPQACPMTTLYWHFLDRHEAELAASPRTALMVRNLQRLTPGERQAIRSQAAWLLDGAAASAPGAAHGPGPAGSDQSQ</sequence>
<keyword evidence="2" id="KW-1185">Reference proteome</keyword>
<evidence type="ECO:0000313" key="1">
    <source>
        <dbReference type="EMBL" id="MFC7435243.1"/>
    </source>
</evidence>
<dbReference type="InterPro" id="IPR036134">
    <property type="entry name" value="Crypto/Photolyase_FAD-like_sf"/>
</dbReference>
<dbReference type="Gene3D" id="1.10.579.10">
    <property type="entry name" value="DNA Cyclobutane Dipyrimidine Photolyase, subunit A, domain 3"/>
    <property type="match status" value="1"/>
</dbReference>
<protein>
    <submittedName>
        <fullName evidence="1">Cryptochrome/photolyase family protein</fullName>
    </submittedName>
</protein>
<proteinExistence type="predicted"/>
<dbReference type="InterPro" id="IPR052551">
    <property type="entry name" value="UV-DNA_repair_photolyase"/>
</dbReference>